<feature type="non-terminal residue" evidence="6">
    <location>
        <position position="1"/>
    </location>
</feature>
<gene>
    <name evidence="6" type="ORF">PENTCL1PPCAC_20602</name>
</gene>
<organism evidence="6 7">
    <name type="scientific">Pristionchus entomophagus</name>
    <dbReference type="NCBI Taxonomy" id="358040"/>
    <lineage>
        <taxon>Eukaryota</taxon>
        <taxon>Metazoa</taxon>
        <taxon>Ecdysozoa</taxon>
        <taxon>Nematoda</taxon>
        <taxon>Chromadorea</taxon>
        <taxon>Rhabditida</taxon>
        <taxon>Rhabditina</taxon>
        <taxon>Diplogasteromorpha</taxon>
        <taxon>Diplogasteroidea</taxon>
        <taxon>Neodiplogasteridae</taxon>
        <taxon>Pristionchus</taxon>
    </lineage>
</organism>
<dbReference type="PANTHER" id="PTHR24222:SF76">
    <property type="entry name" value="MYCOBACTIN IMPORT ATP-BINDING_PERMEASE PROTEIN IRTB"/>
    <property type="match status" value="1"/>
</dbReference>
<dbReference type="SUPFAM" id="SSF90123">
    <property type="entry name" value="ABC transporter transmembrane region"/>
    <property type="match status" value="1"/>
</dbReference>
<accession>A0AAV5TVM8</accession>
<evidence type="ECO:0000313" key="6">
    <source>
        <dbReference type="EMBL" id="GMS98427.1"/>
    </source>
</evidence>
<dbReference type="GO" id="GO:0140359">
    <property type="term" value="F:ABC-type transporter activity"/>
    <property type="evidence" value="ECO:0007669"/>
    <property type="project" value="InterPro"/>
</dbReference>
<feature type="domain" description="ABC transmembrane type-1" evidence="5">
    <location>
        <begin position="1"/>
        <end position="164"/>
    </location>
</feature>
<dbReference type="Pfam" id="PF00664">
    <property type="entry name" value="ABC_membrane"/>
    <property type="match status" value="1"/>
</dbReference>
<comment type="caution">
    <text evidence="6">The sequence shown here is derived from an EMBL/GenBank/DDBJ whole genome shotgun (WGS) entry which is preliminary data.</text>
</comment>
<proteinExistence type="predicted"/>
<evidence type="ECO:0000256" key="1">
    <source>
        <dbReference type="ARBA" id="ARBA00004141"/>
    </source>
</evidence>
<dbReference type="InterPro" id="IPR011527">
    <property type="entry name" value="ABC1_TM_dom"/>
</dbReference>
<evidence type="ECO:0000256" key="3">
    <source>
        <dbReference type="ARBA" id="ARBA00022989"/>
    </source>
</evidence>
<reference evidence="6" key="1">
    <citation type="submission" date="2023-10" db="EMBL/GenBank/DDBJ databases">
        <title>Genome assembly of Pristionchus species.</title>
        <authorList>
            <person name="Yoshida K."/>
            <person name="Sommer R.J."/>
        </authorList>
    </citation>
    <scope>NUCLEOTIDE SEQUENCE</scope>
    <source>
        <strain evidence="6">RS0144</strain>
    </source>
</reference>
<dbReference type="PANTHER" id="PTHR24222">
    <property type="entry name" value="ABC TRANSPORTER B FAMILY"/>
    <property type="match status" value="1"/>
</dbReference>
<evidence type="ECO:0000256" key="2">
    <source>
        <dbReference type="ARBA" id="ARBA00022692"/>
    </source>
</evidence>
<protein>
    <recommendedName>
        <fullName evidence="5">ABC transmembrane type-1 domain-containing protein</fullName>
    </recommendedName>
</protein>
<name>A0AAV5TVM8_9BILA</name>
<dbReference type="InterPro" id="IPR039421">
    <property type="entry name" value="Type_1_exporter"/>
</dbReference>
<sequence>AFSLCFILEFIQQYLLTRTSERIAQRCRSAFVSSVLSRDSMTFDASSGELSNQLSSHVDRLREGLGERISLFIKSLSSFVTCCTISFIIDWQTSLFMIWSGPIYIVSAALIPKLSKNATKKTLKISEEANGIAEESIINVKTVASCNGQNQMIERYASALESGI</sequence>
<dbReference type="GO" id="GO:0005886">
    <property type="term" value="C:plasma membrane"/>
    <property type="evidence" value="ECO:0007669"/>
    <property type="project" value="TreeGrafter"/>
</dbReference>
<evidence type="ECO:0000259" key="5">
    <source>
        <dbReference type="PROSITE" id="PS50929"/>
    </source>
</evidence>
<keyword evidence="3" id="KW-1133">Transmembrane helix</keyword>
<dbReference type="Proteomes" id="UP001432027">
    <property type="component" value="Unassembled WGS sequence"/>
</dbReference>
<keyword evidence="7" id="KW-1185">Reference proteome</keyword>
<dbReference type="EMBL" id="BTSX01000005">
    <property type="protein sequence ID" value="GMS98427.1"/>
    <property type="molecule type" value="Genomic_DNA"/>
</dbReference>
<keyword evidence="4" id="KW-0472">Membrane</keyword>
<comment type="subcellular location">
    <subcellularLocation>
        <location evidence="1">Membrane</location>
        <topology evidence="1">Multi-pass membrane protein</topology>
    </subcellularLocation>
</comment>
<feature type="non-terminal residue" evidence="6">
    <location>
        <position position="164"/>
    </location>
</feature>
<evidence type="ECO:0000256" key="4">
    <source>
        <dbReference type="ARBA" id="ARBA00023136"/>
    </source>
</evidence>
<dbReference type="GO" id="GO:0005524">
    <property type="term" value="F:ATP binding"/>
    <property type="evidence" value="ECO:0007669"/>
    <property type="project" value="InterPro"/>
</dbReference>
<evidence type="ECO:0000313" key="7">
    <source>
        <dbReference type="Proteomes" id="UP001432027"/>
    </source>
</evidence>
<keyword evidence="2" id="KW-0812">Transmembrane</keyword>
<dbReference type="PROSITE" id="PS50929">
    <property type="entry name" value="ABC_TM1F"/>
    <property type="match status" value="1"/>
</dbReference>
<dbReference type="InterPro" id="IPR036640">
    <property type="entry name" value="ABC1_TM_sf"/>
</dbReference>
<dbReference type="Gene3D" id="1.20.1560.10">
    <property type="entry name" value="ABC transporter type 1, transmembrane domain"/>
    <property type="match status" value="1"/>
</dbReference>
<dbReference type="AlphaFoldDB" id="A0AAV5TVM8"/>